<dbReference type="AlphaFoldDB" id="A0A0F9AZ89"/>
<sequence>MAPLGRDFLKALIRNATAEARLQYGEFILIKFLDTANPGNPVQGIAPTYTFVKTRSRGLIVQLSQRDVMNSGGLYQVGDLGVDLNEELAEISDKTRGIGDRMVWKGNEYRIVGKKKNLTVVDKDYFFSYAMRKVD</sequence>
<comment type="caution">
    <text evidence="1">The sequence shown here is derived from an EMBL/GenBank/DDBJ whole genome shotgun (WGS) entry which is preliminary data.</text>
</comment>
<accession>A0A0F9AZ89</accession>
<proteinExistence type="predicted"/>
<gene>
    <name evidence="1" type="ORF">LCGC14_2790600</name>
</gene>
<dbReference type="EMBL" id="LAZR01052094">
    <property type="protein sequence ID" value="KKK83714.1"/>
    <property type="molecule type" value="Genomic_DNA"/>
</dbReference>
<protein>
    <submittedName>
        <fullName evidence="1">Uncharacterized protein</fullName>
    </submittedName>
</protein>
<organism evidence="1">
    <name type="scientific">marine sediment metagenome</name>
    <dbReference type="NCBI Taxonomy" id="412755"/>
    <lineage>
        <taxon>unclassified sequences</taxon>
        <taxon>metagenomes</taxon>
        <taxon>ecological metagenomes</taxon>
    </lineage>
</organism>
<reference evidence="1" key="1">
    <citation type="journal article" date="2015" name="Nature">
        <title>Complex archaea that bridge the gap between prokaryotes and eukaryotes.</title>
        <authorList>
            <person name="Spang A."/>
            <person name="Saw J.H."/>
            <person name="Jorgensen S.L."/>
            <person name="Zaremba-Niedzwiedzka K."/>
            <person name="Martijn J."/>
            <person name="Lind A.E."/>
            <person name="van Eijk R."/>
            <person name="Schleper C."/>
            <person name="Guy L."/>
            <person name="Ettema T.J."/>
        </authorList>
    </citation>
    <scope>NUCLEOTIDE SEQUENCE</scope>
</reference>
<name>A0A0F9AZ89_9ZZZZ</name>
<evidence type="ECO:0000313" key="1">
    <source>
        <dbReference type="EMBL" id="KKK83714.1"/>
    </source>
</evidence>